<organism evidence="1">
    <name type="scientific">mine drainage metagenome</name>
    <dbReference type="NCBI Taxonomy" id="410659"/>
    <lineage>
        <taxon>unclassified sequences</taxon>
        <taxon>metagenomes</taxon>
        <taxon>ecological metagenomes</taxon>
    </lineage>
</organism>
<reference evidence="1" key="2">
    <citation type="journal article" date="2014" name="ISME J.">
        <title>Microbial stratification in low pH oxic and suboxic macroscopic growths along an acid mine drainage.</title>
        <authorList>
            <person name="Mendez-Garcia C."/>
            <person name="Mesa V."/>
            <person name="Sprenger R.R."/>
            <person name="Richter M."/>
            <person name="Diez M.S."/>
            <person name="Solano J."/>
            <person name="Bargiela R."/>
            <person name="Golyshina O.V."/>
            <person name="Manteca A."/>
            <person name="Ramos J.L."/>
            <person name="Gallego J.R."/>
            <person name="Llorente I."/>
            <person name="Martins Dos Santos V.A."/>
            <person name="Jensen O.N."/>
            <person name="Pelaez A.I."/>
            <person name="Sanchez J."/>
            <person name="Ferrer M."/>
        </authorList>
    </citation>
    <scope>NUCLEOTIDE SEQUENCE</scope>
</reference>
<dbReference type="AlphaFoldDB" id="T0ZQR4"/>
<gene>
    <name evidence="1" type="ORF">B2A_08701</name>
</gene>
<feature type="non-terminal residue" evidence="1">
    <location>
        <position position="58"/>
    </location>
</feature>
<comment type="caution">
    <text evidence="1">The sequence shown here is derived from an EMBL/GenBank/DDBJ whole genome shotgun (WGS) entry which is preliminary data.</text>
</comment>
<sequence>MQALYWLALDPIAETHGDLNSYGFRSGRATADAIAQCHNALSREHSPEWGTGGRHKRL</sequence>
<protein>
    <submittedName>
        <fullName evidence="1">Group II intron-associated</fullName>
    </submittedName>
</protein>
<accession>T0ZQR4</accession>
<reference evidence="1" key="1">
    <citation type="submission" date="2013-08" db="EMBL/GenBank/DDBJ databases">
        <authorList>
            <person name="Mendez C."/>
            <person name="Richter M."/>
            <person name="Ferrer M."/>
            <person name="Sanchez J."/>
        </authorList>
    </citation>
    <scope>NUCLEOTIDE SEQUENCE</scope>
</reference>
<evidence type="ECO:0000313" key="1">
    <source>
        <dbReference type="EMBL" id="EQD46847.1"/>
    </source>
</evidence>
<proteinExistence type="predicted"/>
<dbReference type="EMBL" id="AUZZ01006275">
    <property type="protein sequence ID" value="EQD46847.1"/>
    <property type="molecule type" value="Genomic_DNA"/>
</dbReference>
<name>T0ZQR4_9ZZZZ</name>